<evidence type="ECO:0000313" key="2">
    <source>
        <dbReference type="Proteomes" id="UP000005104"/>
    </source>
</evidence>
<evidence type="ECO:0008006" key="3">
    <source>
        <dbReference type="Google" id="ProtNLM"/>
    </source>
</evidence>
<dbReference type="HOGENOM" id="CLU_661797_0_0_9"/>
<dbReference type="NCBIfam" id="TIGR04474">
    <property type="entry name" value="tcm_partner"/>
    <property type="match status" value="1"/>
</dbReference>
<protein>
    <recommendedName>
        <fullName evidence="3">Three-Cys-motif partner protein TcmP</fullName>
    </recommendedName>
</protein>
<name>H5XUK6_9FIRM</name>
<evidence type="ECO:0000313" key="1">
    <source>
        <dbReference type="EMBL" id="EHQ89024.1"/>
    </source>
</evidence>
<accession>H5XUK6</accession>
<dbReference type="Proteomes" id="UP000005104">
    <property type="component" value="Chromosome"/>
</dbReference>
<dbReference type="AlphaFoldDB" id="H5XUK6"/>
<dbReference type="InterPro" id="IPR031009">
    <property type="entry name" value="Tcm_partner"/>
</dbReference>
<sequence length="415" mass="47735">MPKDNKDFFKTKNHWSEIKDQLLGCYLTPYFQKVLKTGQPIFYVDCFAGKGKFEDGNPGSPIIALQARDDCLSRTKVQSGKIDTCFIDLNHAQELRANIAGFNNRYGNPNIVSGKYEDKIEGLLSNKRGVNVFLYIDPYGIKALDSALFDKFKILGLGTLEMLINFNSFGFFRDACRVMSVDYQSDEAVRDLDDLVEYEPTPVNASKQSEELLTSIAGGDYWRAIVLDYQAGKINGYQAERRLSTEYKQRLRQRYGYVLDMPIRLKAGQRPKYRMIHVCDHEDGCFLMAQNMQKRKDELFINVQQDGQLTLFDIDPTVSSTVENELMTVDQIKVKLKEHLSRLPGDIGLTKLLSAFVNDYGMLCEFKMIYTMLEELKVSRDIDIVRTPAFTERGRPSAFWEESKDKKIIIRRRKP</sequence>
<keyword evidence="2" id="KW-1185">Reference proteome</keyword>
<gene>
    <name evidence="1" type="ORF">DesyoDRAFT_1912</name>
</gene>
<dbReference type="OrthoDB" id="275124at2"/>
<reference evidence="1 2" key="1">
    <citation type="submission" date="2011-11" db="EMBL/GenBank/DDBJ databases">
        <title>The Noncontiguous Finished genome of Desulfosporosinus youngiae DSM 17734.</title>
        <authorList>
            <consortium name="US DOE Joint Genome Institute (JGI-PGF)"/>
            <person name="Lucas S."/>
            <person name="Han J."/>
            <person name="Lapidus A."/>
            <person name="Cheng J.-F."/>
            <person name="Goodwin L."/>
            <person name="Pitluck S."/>
            <person name="Peters L."/>
            <person name="Ovchinnikova G."/>
            <person name="Lu M."/>
            <person name="Land M.L."/>
            <person name="Hauser L."/>
            <person name="Pester M."/>
            <person name="Spring S."/>
            <person name="Ollivier B."/>
            <person name="Rattei T."/>
            <person name="Klenk H.-P."/>
            <person name="Wagner M."/>
            <person name="Loy A."/>
            <person name="Woyke T.J."/>
        </authorList>
    </citation>
    <scope>NUCLEOTIDE SEQUENCE [LARGE SCALE GENOMIC DNA]</scope>
    <source>
        <strain evidence="1 2">DSM 17734</strain>
    </source>
</reference>
<organism evidence="1 2">
    <name type="scientific">Desulfosporosinus youngiae DSM 17734</name>
    <dbReference type="NCBI Taxonomy" id="768710"/>
    <lineage>
        <taxon>Bacteria</taxon>
        <taxon>Bacillati</taxon>
        <taxon>Bacillota</taxon>
        <taxon>Clostridia</taxon>
        <taxon>Eubacteriales</taxon>
        <taxon>Desulfitobacteriaceae</taxon>
        <taxon>Desulfosporosinus</taxon>
    </lineage>
</organism>
<dbReference type="STRING" id="768710.DesyoDRAFT_1912"/>
<proteinExistence type="predicted"/>
<dbReference type="EMBL" id="CM001441">
    <property type="protein sequence ID" value="EHQ89024.1"/>
    <property type="molecule type" value="Genomic_DNA"/>
</dbReference>
<dbReference type="eggNOG" id="COG4422">
    <property type="taxonomic scope" value="Bacteria"/>
</dbReference>
<dbReference type="RefSeq" id="WP_007782193.1">
    <property type="nucleotide sequence ID" value="NZ_CM001441.1"/>
</dbReference>